<protein>
    <submittedName>
        <fullName evidence="2">Metallo-beta-lactamase superfamily protein</fullName>
    </submittedName>
</protein>
<evidence type="ECO:0000259" key="1">
    <source>
        <dbReference type="Pfam" id="PF12706"/>
    </source>
</evidence>
<proteinExistence type="predicted"/>
<dbReference type="GeneID" id="8771215"/>
<gene>
    <name evidence="2" type="ordered locus">mru_1562</name>
</gene>
<organism evidence="2 3">
    <name type="scientific">Methanobrevibacter ruminantium (strain ATCC 35063 / DSM 1093 / JCM 13430 / OCM 146 / M1)</name>
    <name type="common">Methanobacterium ruminantium</name>
    <dbReference type="NCBI Taxonomy" id="634498"/>
    <lineage>
        <taxon>Archaea</taxon>
        <taxon>Methanobacteriati</taxon>
        <taxon>Methanobacteriota</taxon>
        <taxon>Methanomada group</taxon>
        <taxon>Methanobacteria</taxon>
        <taxon>Methanobacteriales</taxon>
        <taxon>Methanobacteriaceae</taxon>
        <taxon>Methanobrevibacter</taxon>
    </lineage>
</organism>
<accession>D3E4F1</accession>
<dbReference type="EMBL" id="CP001719">
    <property type="protein sequence ID" value="ADC47412.1"/>
    <property type="molecule type" value="Genomic_DNA"/>
</dbReference>
<dbReference type="PANTHER" id="PTHR42663">
    <property type="entry name" value="HYDROLASE C777.06C-RELATED-RELATED"/>
    <property type="match status" value="1"/>
</dbReference>
<dbReference type="AlphaFoldDB" id="D3E4F1"/>
<dbReference type="PANTHER" id="PTHR42663:SF6">
    <property type="entry name" value="HYDROLASE C777.06C-RELATED"/>
    <property type="match status" value="1"/>
</dbReference>
<dbReference type="Gene3D" id="3.60.15.10">
    <property type="entry name" value="Ribonuclease Z/Hydroxyacylglutathione hydrolase-like"/>
    <property type="match status" value="1"/>
</dbReference>
<evidence type="ECO:0000313" key="2">
    <source>
        <dbReference type="EMBL" id="ADC47412.1"/>
    </source>
</evidence>
<feature type="domain" description="Metallo-beta-lactamase" evidence="1">
    <location>
        <begin position="34"/>
        <end position="218"/>
    </location>
</feature>
<dbReference type="OrthoDB" id="73420at2157"/>
<dbReference type="SUPFAM" id="SSF56281">
    <property type="entry name" value="Metallo-hydrolase/oxidoreductase"/>
    <property type="match status" value="1"/>
</dbReference>
<evidence type="ECO:0000313" key="3">
    <source>
        <dbReference type="Proteomes" id="UP000008680"/>
    </source>
</evidence>
<dbReference type="STRING" id="634498.mru_1562"/>
<dbReference type="RefSeq" id="WP_012956361.1">
    <property type="nucleotide sequence ID" value="NC_013790.1"/>
</dbReference>
<dbReference type="Pfam" id="PF12706">
    <property type="entry name" value="Lactamase_B_2"/>
    <property type="match status" value="1"/>
</dbReference>
<keyword evidence="3" id="KW-1185">Reference proteome</keyword>
<dbReference type="eggNOG" id="arCOG00499">
    <property type="taxonomic scope" value="Archaea"/>
</dbReference>
<reference evidence="2 3" key="1">
    <citation type="journal article" date="2010" name="PLoS ONE">
        <title>The genome sequence of the rumen methanogen Methanobrevibacter ruminantium reveals new possibilities for controlling ruminant methane emissions.</title>
        <authorList>
            <person name="Leahy S.C."/>
            <person name="Kelly W.J."/>
            <person name="Altermann E."/>
            <person name="Ronimus R.S."/>
            <person name="Yeoman C.J."/>
            <person name="Pacheco D.M."/>
            <person name="Li D."/>
            <person name="Kong Z."/>
            <person name="McTavish S."/>
            <person name="Sang C."/>
            <person name="Lambie S.C."/>
            <person name="Janssen P.H."/>
            <person name="Dey D."/>
            <person name="Attwood G.T."/>
        </authorList>
    </citation>
    <scope>NUCLEOTIDE SEQUENCE [LARGE SCALE GENOMIC DNA]</scope>
    <source>
        <strain evidence="3">ATCC 35063 / DSM 1093 / JCM 13430 / OCM 146 / M1</strain>
    </source>
</reference>
<dbReference type="InterPro" id="IPR001279">
    <property type="entry name" value="Metallo-B-lactamas"/>
</dbReference>
<sequence length="313" mass="35372">MKITFLGSGGGRFTTISQKRMTGGFRLDNFGGKNYHIDPGPGALVRSYQFGVNPTKIDGIYISHSHTDHYGDAEILIEAMTRGMTKNNGIIMGSRSVFEKYKRWGPAISNYHRSNSKNLILVPNKIKRFPDFSIKGTDTIHGDPTGVGFQMEANNLKVSYTSDTRYFEELKKYHKGADILIGSVLRHDDDAIKGHMCTDDFINLVGDVKPKLAIMTHFGFKMIAANPVEQAIKVSKNTGVRTLAAFDGMLVDVNEKYPQKSRMLRLKDRFAAHMKQEDVYSTNFKVKSNKRNKMRNKKKYYNNNDSNNSFSSK</sequence>
<dbReference type="PATRIC" id="fig|634498.28.peg.1564"/>
<dbReference type="HOGENOM" id="CLU_074581_0_0_2"/>
<dbReference type="Proteomes" id="UP000008680">
    <property type="component" value="Chromosome"/>
</dbReference>
<dbReference type="InterPro" id="IPR036866">
    <property type="entry name" value="RibonucZ/Hydroxyglut_hydro"/>
</dbReference>
<dbReference type="KEGG" id="mru:mru_1562"/>
<name>D3E4F1_METRM</name>